<reference evidence="2" key="1">
    <citation type="submission" date="2020-02" db="EMBL/GenBank/DDBJ databases">
        <authorList>
            <person name="Meier V. D."/>
        </authorList>
    </citation>
    <scope>NUCLEOTIDE SEQUENCE</scope>
    <source>
        <strain evidence="2">AVDCRST_MAG25</strain>
    </source>
</reference>
<feature type="region of interest" description="Disordered" evidence="1">
    <location>
        <begin position="1"/>
        <end position="23"/>
    </location>
</feature>
<dbReference type="EMBL" id="CADCVI010000226">
    <property type="protein sequence ID" value="CAA9490152.1"/>
    <property type="molecule type" value="Genomic_DNA"/>
</dbReference>
<evidence type="ECO:0000256" key="1">
    <source>
        <dbReference type="SAM" id="MobiDB-lite"/>
    </source>
</evidence>
<evidence type="ECO:0000313" key="2">
    <source>
        <dbReference type="EMBL" id="CAA9490152.1"/>
    </source>
</evidence>
<feature type="region of interest" description="Disordered" evidence="1">
    <location>
        <begin position="47"/>
        <end position="71"/>
    </location>
</feature>
<sequence length="71" mass="7741">MPDFGDMKGAAKDAPRPARKSQKDLIRELAKELAGVEDGAERLEERRGMKIDELTSDEADALIDELSPEGG</sequence>
<proteinExistence type="predicted"/>
<feature type="compositionally biased region" description="Acidic residues" evidence="1">
    <location>
        <begin position="54"/>
        <end position="71"/>
    </location>
</feature>
<name>A0A6J4SA59_9ACTN</name>
<gene>
    <name evidence="2" type="ORF">AVDCRST_MAG25-3315</name>
</gene>
<protein>
    <submittedName>
        <fullName evidence="2">Uncharacterized protein</fullName>
    </submittedName>
</protein>
<dbReference type="AlphaFoldDB" id="A0A6J4SA59"/>
<accession>A0A6J4SA59</accession>
<organism evidence="2">
    <name type="scientific">uncultured Rubrobacteraceae bacterium</name>
    <dbReference type="NCBI Taxonomy" id="349277"/>
    <lineage>
        <taxon>Bacteria</taxon>
        <taxon>Bacillati</taxon>
        <taxon>Actinomycetota</taxon>
        <taxon>Rubrobacteria</taxon>
        <taxon>Rubrobacterales</taxon>
        <taxon>Rubrobacteraceae</taxon>
        <taxon>environmental samples</taxon>
    </lineage>
</organism>